<feature type="region of interest" description="Disordered" evidence="2">
    <location>
        <begin position="651"/>
        <end position="722"/>
    </location>
</feature>
<keyword evidence="1" id="KW-0175">Coiled coil</keyword>
<feature type="region of interest" description="Disordered" evidence="2">
    <location>
        <begin position="564"/>
        <end position="625"/>
    </location>
</feature>
<evidence type="ECO:0000256" key="3">
    <source>
        <dbReference type="SAM" id="Phobius"/>
    </source>
</evidence>
<dbReference type="GO" id="GO:0051015">
    <property type="term" value="F:actin filament binding"/>
    <property type="evidence" value="ECO:0007669"/>
    <property type="project" value="TreeGrafter"/>
</dbReference>
<feature type="coiled-coil region" evidence="1">
    <location>
        <begin position="746"/>
        <end position="780"/>
    </location>
</feature>
<dbReference type="OrthoDB" id="544410at2759"/>
<gene>
    <name evidence="4" type="ORF">Vretimale_5455</name>
</gene>
<dbReference type="PANTHER" id="PTHR45615">
    <property type="entry name" value="MYOSIN HEAVY CHAIN, NON-MUSCLE"/>
    <property type="match status" value="1"/>
</dbReference>
<dbReference type="EMBL" id="BNCQ01000007">
    <property type="protein sequence ID" value="GIM00308.1"/>
    <property type="molecule type" value="Genomic_DNA"/>
</dbReference>
<name>A0A8J4FG60_9CHLO</name>
<feature type="region of interest" description="Disordered" evidence="2">
    <location>
        <begin position="921"/>
        <end position="999"/>
    </location>
</feature>
<feature type="compositionally biased region" description="Basic and acidic residues" evidence="2">
    <location>
        <begin position="1"/>
        <end position="13"/>
    </location>
</feature>
<evidence type="ECO:0000313" key="5">
    <source>
        <dbReference type="Proteomes" id="UP000722791"/>
    </source>
</evidence>
<accession>A0A8J4FG60</accession>
<protein>
    <submittedName>
        <fullName evidence="4">Uncharacterized protein</fullName>
    </submittedName>
</protein>
<feature type="region of interest" description="Disordered" evidence="2">
    <location>
        <begin position="474"/>
        <end position="496"/>
    </location>
</feature>
<feature type="coiled-coil region" evidence="1">
    <location>
        <begin position="368"/>
        <end position="434"/>
    </location>
</feature>
<keyword evidence="3" id="KW-0812">Transmembrane</keyword>
<feature type="compositionally biased region" description="Low complexity" evidence="2">
    <location>
        <begin position="569"/>
        <end position="579"/>
    </location>
</feature>
<feature type="compositionally biased region" description="Low complexity" evidence="2">
    <location>
        <begin position="710"/>
        <end position="722"/>
    </location>
</feature>
<reference evidence="4" key="1">
    <citation type="journal article" date="2021" name="Proc. Natl. Acad. Sci. U.S.A.">
        <title>Three genomes in the algal genus Volvox reveal the fate of a haploid sex-determining region after a transition to homothallism.</title>
        <authorList>
            <person name="Yamamoto K."/>
            <person name="Hamaji T."/>
            <person name="Kawai-Toyooka H."/>
            <person name="Matsuzaki R."/>
            <person name="Takahashi F."/>
            <person name="Nishimura Y."/>
            <person name="Kawachi M."/>
            <person name="Noguchi H."/>
            <person name="Minakuchi Y."/>
            <person name="Umen J.G."/>
            <person name="Toyoda A."/>
            <person name="Nozaki H."/>
        </authorList>
    </citation>
    <scope>NUCLEOTIDE SEQUENCE</scope>
    <source>
        <strain evidence="4">NIES-3785</strain>
    </source>
</reference>
<feature type="coiled-coil region" evidence="1">
    <location>
        <begin position="262"/>
        <end position="335"/>
    </location>
</feature>
<organism evidence="4 5">
    <name type="scientific">Volvox reticuliferus</name>
    <dbReference type="NCBI Taxonomy" id="1737510"/>
    <lineage>
        <taxon>Eukaryota</taxon>
        <taxon>Viridiplantae</taxon>
        <taxon>Chlorophyta</taxon>
        <taxon>core chlorophytes</taxon>
        <taxon>Chlorophyceae</taxon>
        <taxon>CS clade</taxon>
        <taxon>Chlamydomonadales</taxon>
        <taxon>Volvocaceae</taxon>
        <taxon>Volvox</taxon>
    </lineage>
</organism>
<keyword evidence="3" id="KW-0472">Membrane</keyword>
<proteinExistence type="predicted"/>
<feature type="compositionally biased region" description="Basic residues" evidence="2">
    <location>
        <begin position="14"/>
        <end position="30"/>
    </location>
</feature>
<evidence type="ECO:0000256" key="1">
    <source>
        <dbReference type="SAM" id="Coils"/>
    </source>
</evidence>
<dbReference type="GO" id="GO:0016460">
    <property type="term" value="C:myosin II complex"/>
    <property type="evidence" value="ECO:0007669"/>
    <property type="project" value="TreeGrafter"/>
</dbReference>
<sequence>MGSRKNEGVECRKFEHRPRRAQHKPSRRGKRDMQALLPLHLVTAGVGIAWVVRLAVNSIQKPKRAPEPGEVAGDGSADADLERSATQWLARNGFEHTSGTPSPSFTEHVSSLKSSYAELELLAEGDFVYIRSGGSVLTALVPTVRQLTLQPLQLAKGKPDAVPTAPLEAISVWLVRRCKQEVVFELLGPHDRRHILEADLNTPHGVALADGSRGKRGRWLITSQGLASVKWPSHVLSLQLVNVQLLDARAVKSVRDVLGYKLAEARSKLRQEETARTQAEVERVKMEGELKRVRNETASRVAEVRAQLDAAVLARHAAEREVAALQSQKAEEAARAKAALARVSKVEFEAQQAEGTVRRQHQQIQGMLAVQAEELRTLQQELQIAREANEGLKRAMHEKMMSLQGALELRDARILELEEENDRMDTVLQVIQAQLGAGNMAFSPEQRSSGGGDLFSEQLGVVAAVVNRVRAGSVGSAGSAGSRAEHYREPAEEPSLSSIVGTLTQPQQSAAAQSPDGQPLWRSLLDLTGDLSVTALKESLAISRRNTVEDAPTLSVASGHHWQSPFVTGEADSAAPPGSSGVGGTLSGAPASAPTSGTARRSSGLGGATDEMRAASGNWGSDGGSGDAGVAAEYTFVSAAVRMSGHLGLASGGSTASPLRQQQPQVPGAAGAGGVGFHGVVQTHPSGTGADAAARRGSHGGRQDGGGPGSTRNRSNGSARVSGAVSARSGAAIAASSCSPAQLEYGLEATLTLDSLRRRMRQLEAERERLELLRVSLEESLPWRTGVGAGDSSCVSYLAALLQEPSGVGVGAAVVAGDGVAFVSTEDGHLHLKQVIQKSADHLKQAEVQGATTRQHQFRVDEIRGEVQSAGGSKEQAVACAMYHEEQHSQGVQQHSEAHQVQYPGVGPGCVHGSGAAGNLVAQQQRRTDSGSSTRSPAPSSRYPCANESDHGSSPGCAMRATPPLASPSYGIRELQQGSNGRPGSKASPWALPTGGAASAGLPRRLGPCPSVDEAACNRLEEEDSLSSSCCSSNGHSGNSATSKNVGAEEAVIPSGEAWLQLDPAGVNMSPASSASAPPDADPVVVTRPCTVTVAVDSGTSPADSRFTEGAITGVVRMPLEGGCYNAVGPAGMLLPGLRIDGNTSQPGGFYDSIDGLCNLGSTRGMPTARGAGWQTARRVVHSRQPSGGVAIDVLPLTVADGAPSPGLALKLPPRACSPAPLDSHRHCGTAPRTADVTPRGAWTGAGIPKSCGSTPCAGEFGVDEDGLVLCDEQVTISPPPAMLLSPLDKLRGAAAAAVAVVATTTGPDGGLSRAGGRLLSALGEDDEEY</sequence>
<dbReference type="Proteomes" id="UP000722791">
    <property type="component" value="Unassembled WGS sequence"/>
</dbReference>
<evidence type="ECO:0000313" key="4">
    <source>
        <dbReference type="EMBL" id="GIM00308.1"/>
    </source>
</evidence>
<feature type="compositionally biased region" description="Low complexity" evidence="2">
    <location>
        <begin position="930"/>
        <end position="942"/>
    </location>
</feature>
<dbReference type="GO" id="GO:0032982">
    <property type="term" value="C:myosin filament"/>
    <property type="evidence" value="ECO:0007669"/>
    <property type="project" value="TreeGrafter"/>
</dbReference>
<feature type="transmembrane region" description="Helical" evidence="3">
    <location>
        <begin position="35"/>
        <end position="56"/>
    </location>
</feature>
<dbReference type="GO" id="GO:0000146">
    <property type="term" value="F:microfilament motor activity"/>
    <property type="evidence" value="ECO:0007669"/>
    <property type="project" value="TreeGrafter"/>
</dbReference>
<comment type="caution">
    <text evidence="4">The sequence shown here is derived from an EMBL/GenBank/DDBJ whole genome shotgun (WGS) entry which is preliminary data.</text>
</comment>
<dbReference type="GO" id="GO:0005737">
    <property type="term" value="C:cytoplasm"/>
    <property type="evidence" value="ECO:0007669"/>
    <property type="project" value="TreeGrafter"/>
</dbReference>
<keyword evidence="3" id="KW-1133">Transmembrane helix</keyword>
<feature type="region of interest" description="Disordered" evidence="2">
    <location>
        <begin position="1"/>
        <end position="31"/>
    </location>
</feature>
<feature type="region of interest" description="Disordered" evidence="2">
    <location>
        <begin position="1028"/>
        <end position="1049"/>
    </location>
</feature>
<feature type="compositionally biased region" description="Low complexity" evidence="2">
    <location>
        <begin position="1028"/>
        <end position="1040"/>
    </location>
</feature>
<evidence type="ECO:0000256" key="2">
    <source>
        <dbReference type="SAM" id="MobiDB-lite"/>
    </source>
</evidence>
<dbReference type="PANTHER" id="PTHR45615:SF40">
    <property type="entry name" value="MYOSIN HEAVY CHAIN, NON-MUSCLE"/>
    <property type="match status" value="1"/>
</dbReference>